<organism evidence="7 8">
    <name type="scientific">Brevundimonas goettingensis</name>
    <dbReference type="NCBI Taxonomy" id="2774190"/>
    <lineage>
        <taxon>Bacteria</taxon>
        <taxon>Pseudomonadati</taxon>
        <taxon>Pseudomonadota</taxon>
        <taxon>Alphaproteobacteria</taxon>
        <taxon>Caulobacterales</taxon>
        <taxon>Caulobacteraceae</taxon>
        <taxon>Brevundimonas</taxon>
    </lineage>
</organism>
<dbReference type="GO" id="GO:0009044">
    <property type="term" value="F:xylan 1,4-beta-xylosidase activity"/>
    <property type="evidence" value="ECO:0007669"/>
    <property type="project" value="InterPro"/>
</dbReference>
<gene>
    <name evidence="7" type="ORF">IFJ75_12700</name>
</gene>
<dbReference type="KEGG" id="bgoe:IFJ75_12700"/>
<dbReference type="SUPFAM" id="SSF56988">
    <property type="entry name" value="Anthrax protective antigen"/>
    <property type="match status" value="1"/>
</dbReference>
<evidence type="ECO:0000256" key="4">
    <source>
        <dbReference type="SAM" id="MobiDB-lite"/>
    </source>
</evidence>
<reference evidence="7" key="1">
    <citation type="submission" date="2020-09" db="EMBL/GenBank/DDBJ databases">
        <title>Brevundimonas sp. LVF2 isolated from a puddle in Goettingen, Germany.</title>
        <authorList>
            <person name="Friedrich I."/>
            <person name="Klassen A."/>
            <person name="Hannes N."/>
            <person name="Schneider D."/>
            <person name="Hertel R."/>
            <person name="Daniel R."/>
        </authorList>
    </citation>
    <scope>NUCLEOTIDE SEQUENCE</scope>
    <source>
        <strain evidence="7">LVF2</strain>
    </source>
</reference>
<dbReference type="Gene3D" id="3.20.20.300">
    <property type="entry name" value="Glycoside hydrolase, family 3, N-terminal domain"/>
    <property type="match status" value="1"/>
</dbReference>
<dbReference type="AlphaFoldDB" id="A0A975C0J8"/>
<keyword evidence="2 5" id="KW-0732">Signal</keyword>
<name>A0A975C0J8_9CAUL</name>
<proteinExistence type="inferred from homology"/>
<evidence type="ECO:0000256" key="1">
    <source>
        <dbReference type="ARBA" id="ARBA00005336"/>
    </source>
</evidence>
<dbReference type="InterPro" id="IPR013783">
    <property type="entry name" value="Ig-like_fold"/>
</dbReference>
<protein>
    <submittedName>
        <fullName evidence="7">Glycoside hydrolase family 3 C-terminal domain-containing protein</fullName>
    </submittedName>
</protein>
<dbReference type="Pfam" id="PF07691">
    <property type="entry name" value="PA14"/>
    <property type="match status" value="1"/>
</dbReference>
<dbReference type="EMBL" id="CP062222">
    <property type="protein sequence ID" value="QTC90139.1"/>
    <property type="molecule type" value="Genomic_DNA"/>
</dbReference>
<feature type="signal peptide" evidence="5">
    <location>
        <begin position="1"/>
        <end position="22"/>
    </location>
</feature>
<dbReference type="Gene3D" id="3.40.50.1700">
    <property type="entry name" value="Glycoside hydrolase family 3 C-terminal domain"/>
    <property type="match status" value="2"/>
</dbReference>
<dbReference type="Pfam" id="PF01915">
    <property type="entry name" value="Glyco_hydro_3_C"/>
    <property type="match status" value="1"/>
</dbReference>
<dbReference type="SMART" id="SM00758">
    <property type="entry name" value="PA14"/>
    <property type="match status" value="1"/>
</dbReference>
<feature type="domain" description="PA14" evidence="6">
    <location>
        <begin position="473"/>
        <end position="607"/>
    </location>
</feature>
<dbReference type="PRINTS" id="PR00133">
    <property type="entry name" value="GLHYDRLASE3"/>
</dbReference>
<sequence length="885" mass="94584">MHKVLSVVATVAILLSPVAALAQQSAPPSASAIYLDPTASAEARATDLVSRMTLAEKATQIQHGAPAIPRLGVPGYNWWSEGLHGVARAGEATVFPQAIGMAATWDTDLIHQVANVIGVEFRAKNLEDRAPDGSTRQYRGLTVWSPNVNIFRDPRWGRGQETWGEDPFLTSRFGVAFIEGLQGDDPLHPQAIAAVKHFAVHSGPEAGRHRDDIHPSPRDVTETYLPAFHAAVTEAHAQALMCAYNAIDGAPACANTDYLQRRLRDDWKFDGHVVSDCAAIADFYLPTSHATVPTPEEAVALALKSGTDLICDFMANGTFKPENTVKAVEQGLLPESVLDAAVHRLFVARMRLGTLDPVGTGPWAAITATDYDTPAHRDLALQTARESLVLLKNDGLLPLKAAPRRIAVIGPNANTVEALVGNYNGTPSHPVTVLDGLKARYPDAEISFVEGTGWVAPPLEDIPDLAFCQDAACAAPGLKAEEFAGPDLAGAPVASRTDLNAKFAWGSPVRQERETSIRWTGFLKVAEPGQYRFRYTGANGYRVFVDDVLVADVWDAAWPTSDTAIDLTADRPHAIRVEAIQKGSRASQKLQWSRPGSGAEPAMRSAADADLIVFVGGLTSKFEGEEMVVQAPGFAGGDRTSLDLPAPQQQLLERLHATGKPVILVLANGSAMSVNWADAHLPAIIEAWYPGGQGGQAVAELIAGDFSPSGRLPVTFYKSADDLPPFTDYGMDGRTYRRFQGAPLYPFGHGLSYTRFDYSPLTFDRRDVAAGEGAKVSVEVTNSGSRDGAEVVQLYASRPGPDAPVRSLVGFQRVELKAGETRRLDFDLSALAMSVVDAQGRRSVPAGPLTLWIGGGQPVPSAGGDTPSGSEGRLMIRGSADIPAF</sequence>
<dbReference type="Proteomes" id="UP000663918">
    <property type="component" value="Chromosome"/>
</dbReference>
<dbReference type="GO" id="GO:0031222">
    <property type="term" value="P:arabinan catabolic process"/>
    <property type="evidence" value="ECO:0007669"/>
    <property type="project" value="TreeGrafter"/>
</dbReference>
<evidence type="ECO:0000313" key="8">
    <source>
        <dbReference type="Proteomes" id="UP000663918"/>
    </source>
</evidence>
<dbReference type="InterPro" id="IPR001764">
    <property type="entry name" value="Glyco_hydro_3_N"/>
</dbReference>
<evidence type="ECO:0000313" key="7">
    <source>
        <dbReference type="EMBL" id="QTC90139.1"/>
    </source>
</evidence>
<feature type="chain" id="PRO_5037331194" evidence="5">
    <location>
        <begin position="23"/>
        <end position="885"/>
    </location>
</feature>
<dbReference type="SMART" id="SM01217">
    <property type="entry name" value="Fn3_like"/>
    <property type="match status" value="1"/>
</dbReference>
<evidence type="ECO:0000256" key="5">
    <source>
        <dbReference type="SAM" id="SignalP"/>
    </source>
</evidence>
<dbReference type="Pfam" id="PF00933">
    <property type="entry name" value="Glyco_hydro_3"/>
    <property type="match status" value="1"/>
</dbReference>
<dbReference type="InterPro" id="IPR026891">
    <property type="entry name" value="Fn3-like"/>
</dbReference>
<dbReference type="GO" id="GO:0045493">
    <property type="term" value="P:xylan catabolic process"/>
    <property type="evidence" value="ECO:0007669"/>
    <property type="project" value="InterPro"/>
</dbReference>
<dbReference type="InterPro" id="IPR017853">
    <property type="entry name" value="GH"/>
</dbReference>
<dbReference type="SUPFAM" id="SSF51445">
    <property type="entry name" value="(Trans)glycosidases"/>
    <property type="match status" value="1"/>
</dbReference>
<dbReference type="InterPro" id="IPR011658">
    <property type="entry name" value="PA14_dom"/>
</dbReference>
<dbReference type="Pfam" id="PF14310">
    <property type="entry name" value="Fn3-like"/>
    <property type="match status" value="1"/>
</dbReference>
<dbReference type="SUPFAM" id="SSF52279">
    <property type="entry name" value="Beta-D-glucan exohydrolase, C-terminal domain"/>
    <property type="match status" value="1"/>
</dbReference>
<keyword evidence="8" id="KW-1185">Reference proteome</keyword>
<dbReference type="InterPro" id="IPR036962">
    <property type="entry name" value="Glyco_hydro_3_N_sf"/>
</dbReference>
<dbReference type="PANTHER" id="PTHR42721">
    <property type="entry name" value="SUGAR HYDROLASE-RELATED"/>
    <property type="match status" value="1"/>
</dbReference>
<evidence type="ECO:0000256" key="3">
    <source>
        <dbReference type="ARBA" id="ARBA00022801"/>
    </source>
</evidence>
<dbReference type="InterPro" id="IPR036881">
    <property type="entry name" value="Glyco_hydro_3_C_sf"/>
</dbReference>
<dbReference type="PANTHER" id="PTHR42721:SF3">
    <property type="entry name" value="BETA-D-XYLOSIDASE 5-RELATED"/>
    <property type="match status" value="1"/>
</dbReference>
<evidence type="ECO:0000256" key="2">
    <source>
        <dbReference type="ARBA" id="ARBA00022729"/>
    </source>
</evidence>
<dbReference type="RefSeq" id="WP_207868557.1">
    <property type="nucleotide sequence ID" value="NZ_CP062222.1"/>
</dbReference>
<feature type="region of interest" description="Disordered" evidence="4">
    <location>
        <begin position="855"/>
        <end position="874"/>
    </location>
</feature>
<keyword evidence="3 7" id="KW-0378">Hydrolase</keyword>
<evidence type="ECO:0000259" key="6">
    <source>
        <dbReference type="PROSITE" id="PS51820"/>
    </source>
</evidence>
<dbReference type="InterPro" id="IPR037524">
    <property type="entry name" value="PA14/GLEYA"/>
</dbReference>
<accession>A0A975C0J8</accession>
<dbReference type="InterPro" id="IPR044993">
    <property type="entry name" value="BXL"/>
</dbReference>
<dbReference type="GO" id="GO:0046556">
    <property type="term" value="F:alpha-L-arabinofuranosidase activity"/>
    <property type="evidence" value="ECO:0007669"/>
    <property type="project" value="TreeGrafter"/>
</dbReference>
<dbReference type="InterPro" id="IPR002772">
    <property type="entry name" value="Glyco_hydro_3_C"/>
</dbReference>
<dbReference type="PROSITE" id="PS51820">
    <property type="entry name" value="PA14"/>
    <property type="match status" value="1"/>
</dbReference>
<dbReference type="Gene3D" id="2.60.40.10">
    <property type="entry name" value="Immunoglobulins"/>
    <property type="match status" value="1"/>
</dbReference>
<comment type="similarity">
    <text evidence="1">Belongs to the glycosyl hydrolase 3 family.</text>
</comment>